<evidence type="ECO:0000313" key="2">
    <source>
        <dbReference type="EMBL" id="BAT27306.1"/>
    </source>
</evidence>
<sequence length="203" mass="21810">MTLYRICALACAICLAMPIAAQGAEPAPGRPLDQAVFGFGGLMVDDDMGTSALLFTPDYEDNVIFGIGYQRFLERVLPAWTLGLEAGLAGRFGQRPTVEAWGGYVLRHDSFKITRGLSVTPAMTVGLSAVSHTIGREAEQQRLDGGDATVLFYLGPELNLSDPRSDSGHEVFWRLHHRSGAGGTLGGMRGAGNANVFGLRRHF</sequence>
<keyword evidence="1" id="KW-0732">Signal</keyword>
<dbReference type="AlphaFoldDB" id="A0A0P0Z0E4"/>
<dbReference type="EMBL" id="LC066375">
    <property type="protein sequence ID" value="BAT27306.1"/>
    <property type="molecule type" value="Genomic_DNA"/>
</dbReference>
<evidence type="ECO:0008006" key="3">
    <source>
        <dbReference type="Google" id="ProtNLM"/>
    </source>
</evidence>
<dbReference type="RefSeq" id="WP_062228379.1">
    <property type="nucleotide sequence ID" value="NZ_BBWR01000012.1"/>
</dbReference>
<feature type="signal peptide" evidence="1">
    <location>
        <begin position="1"/>
        <end position="23"/>
    </location>
</feature>
<organism evidence="2">
    <name type="scientific">Aureimonas frigidaquae</name>
    <dbReference type="NCBI Taxonomy" id="424757"/>
    <lineage>
        <taxon>Bacteria</taxon>
        <taxon>Pseudomonadati</taxon>
        <taxon>Pseudomonadota</taxon>
        <taxon>Alphaproteobacteria</taxon>
        <taxon>Hyphomicrobiales</taxon>
        <taxon>Aurantimonadaceae</taxon>
        <taxon>Aureimonas</taxon>
    </lineage>
</organism>
<evidence type="ECO:0000256" key="1">
    <source>
        <dbReference type="SAM" id="SignalP"/>
    </source>
</evidence>
<reference evidence="2" key="1">
    <citation type="journal article" date="2015" name="Proc. Natl. Acad. Sci. U.S.A.">
        <title>Bacterial clade with the ribosomal RNA operon on a small plasmid rather than the chromosome.</title>
        <authorList>
            <person name="Anda M."/>
            <person name="Ohtsubo Y."/>
            <person name="Okubo T."/>
            <person name="Sugawara M."/>
            <person name="Nagata Y."/>
            <person name="Tsuda M."/>
            <person name="Minamisawa K."/>
            <person name="Mitsui H."/>
        </authorList>
    </citation>
    <scope>NUCLEOTIDE SEQUENCE</scope>
    <source>
        <strain evidence="2">JCM 14755</strain>
    </source>
</reference>
<accession>A0A0P0Z0E4</accession>
<proteinExistence type="predicted"/>
<feature type="chain" id="PRO_5006057958" description="Lipid A 3-O-deacylase" evidence="1">
    <location>
        <begin position="24"/>
        <end position="203"/>
    </location>
</feature>
<protein>
    <recommendedName>
        <fullName evidence="3">Lipid A 3-O-deacylase</fullName>
    </recommendedName>
</protein>
<name>A0A0P0Z0E4_9HYPH</name>